<dbReference type="Pfam" id="PF13424">
    <property type="entry name" value="TPR_12"/>
    <property type="match status" value="2"/>
</dbReference>
<dbReference type="EMBL" id="PYAG01000039">
    <property type="protein sequence ID" value="RAO27832.1"/>
    <property type="molecule type" value="Genomic_DNA"/>
</dbReference>
<dbReference type="SMART" id="SM00028">
    <property type="entry name" value="TPR"/>
    <property type="match status" value="5"/>
</dbReference>
<dbReference type="Gene3D" id="3.40.50.300">
    <property type="entry name" value="P-loop containing nucleotide triphosphate hydrolases"/>
    <property type="match status" value="1"/>
</dbReference>
<keyword evidence="5" id="KW-0802">TPR repeat</keyword>
<feature type="repeat" description="TPR" evidence="5">
    <location>
        <begin position="828"/>
        <end position="861"/>
    </location>
</feature>
<dbReference type="RefSeq" id="WP_181548942.1">
    <property type="nucleotide sequence ID" value="NZ_PYAG01000039.1"/>
</dbReference>
<sequence>MAVRFGLLGDVVATVDDRPVTLGHARQQCVLAALLVDVNRAVSVDQLIDRVWGESPPQRARDTLYGYLYRLRRNLADVPDAAITRRSGGYLLAVDEMAVDLHRFRHLRDEARAERSEDDRLALFDKALGLWRGDPFSGLDAFWLDTVRTDLEQEKLTAELERIDAALRVGHHDEVLADLSRLVPGQPLNERLAGQMLLALSGAGRSAEALEHYRRFRDLLVEELGVEPSTHLQQLHRSILAPEVAADPPQTGSPVPRQLPMPSGSFTGRSDDLAQLDAALLTSGGTTGTAVAVSGTGGIGKTWLALHWAATHLDRYPDGQLFVNLSGFHPTEPPMTPAGAVRAILDALDVAPTAVPADLDSQIGLYRSLVADRRMLIVLDDARDPDQVRPLLPGSAGCAVLVTSRNQMSGLVATEGLRPLPLGCLSRDEALNLLAGRLGRDRLSAEADAAGSIVGACAGLPLALSIVAARAATNPALSLQDLADELADHRHGLDALADRDAVADVRSVIAASYRALSAPAAALFRLFALYAGPDVSLPAVASLVGLPVQQVREPLDELLGAHLVDLTGPDRYACHDLLRAYAGELLDDSDRASAVRRLYDHWLHGAHAAALTIEPHRDRIDLPPPAAGTAVASFTDSEQAQLWLDAERLVLLAAIDQAAESDMDVHAWRLAWAVATYLSRLSRWTDLASAQRTAVTAARRSGDLVGEAHGHRDLGLALHQLGEVTNGLGHLRRAGELFGRLGDLAGEAYVALYLGWVHEGQGQHREALGCDERALVLFGEVGHLVGRAKALNAIGWDHARLGDHHRAADHCRRALALHEEVGNLTGAAKTWDSLGYVHHQRGDSDEACVCYRRALELYEQSDDRWGVAETLTRLGDVLHDAGDVEAARGNWLRALRQLTEDNPVEIAELRRRLDSAGSP</sequence>
<dbReference type="SUPFAM" id="SSF52540">
    <property type="entry name" value="P-loop containing nucleoside triphosphate hydrolases"/>
    <property type="match status" value="1"/>
</dbReference>
<comment type="similarity">
    <text evidence="1">Belongs to the AfsR/DnrI/RedD regulatory family.</text>
</comment>
<evidence type="ECO:0000313" key="8">
    <source>
        <dbReference type="EMBL" id="RAO27832.1"/>
    </source>
</evidence>
<dbReference type="PROSITE" id="PS50005">
    <property type="entry name" value="TPR"/>
    <property type="match status" value="1"/>
</dbReference>
<dbReference type="SUPFAM" id="SSF48452">
    <property type="entry name" value="TPR-like"/>
    <property type="match status" value="3"/>
</dbReference>
<evidence type="ECO:0000256" key="3">
    <source>
        <dbReference type="ARBA" id="ARBA00023125"/>
    </source>
</evidence>
<dbReference type="PRINTS" id="PR00364">
    <property type="entry name" value="DISEASERSIST"/>
</dbReference>
<feature type="domain" description="OmpR/PhoB-type" evidence="7">
    <location>
        <begin position="1"/>
        <end position="94"/>
    </location>
</feature>
<dbReference type="GO" id="GO:0006355">
    <property type="term" value="P:regulation of DNA-templated transcription"/>
    <property type="evidence" value="ECO:0007669"/>
    <property type="project" value="InterPro"/>
</dbReference>
<keyword evidence="2" id="KW-0805">Transcription regulation</keyword>
<gene>
    <name evidence="8" type="ORF">PSN13_05720</name>
</gene>
<dbReference type="InterPro" id="IPR001867">
    <property type="entry name" value="OmpR/PhoB-type_DNA-bd"/>
</dbReference>
<dbReference type="InterPro" id="IPR011990">
    <property type="entry name" value="TPR-like_helical_dom_sf"/>
</dbReference>
<evidence type="ECO:0000256" key="4">
    <source>
        <dbReference type="ARBA" id="ARBA00023163"/>
    </source>
</evidence>
<dbReference type="AlphaFoldDB" id="A0A328NDS5"/>
<dbReference type="InterPro" id="IPR036388">
    <property type="entry name" value="WH-like_DNA-bd_sf"/>
</dbReference>
<dbReference type="GO" id="GO:0043531">
    <property type="term" value="F:ADP binding"/>
    <property type="evidence" value="ECO:0007669"/>
    <property type="project" value="InterPro"/>
</dbReference>
<protein>
    <submittedName>
        <fullName evidence="8">Regulatory protein AfsR</fullName>
    </submittedName>
</protein>
<dbReference type="PANTHER" id="PTHR35807:SF1">
    <property type="entry name" value="TRANSCRIPTIONAL REGULATOR REDD"/>
    <property type="match status" value="1"/>
</dbReference>
<dbReference type="Gene3D" id="1.10.10.10">
    <property type="entry name" value="Winged helix-like DNA-binding domain superfamily/Winged helix DNA-binding domain"/>
    <property type="match status" value="1"/>
</dbReference>
<dbReference type="PROSITE" id="PS51755">
    <property type="entry name" value="OMPR_PHOB"/>
    <property type="match status" value="1"/>
</dbReference>
<evidence type="ECO:0000256" key="5">
    <source>
        <dbReference type="PROSITE-ProRule" id="PRU00339"/>
    </source>
</evidence>
<dbReference type="InterPro" id="IPR019734">
    <property type="entry name" value="TPR_rpt"/>
</dbReference>
<dbReference type="InterPro" id="IPR016032">
    <property type="entry name" value="Sig_transdc_resp-reg_C-effctor"/>
</dbReference>
<dbReference type="SMART" id="SM00862">
    <property type="entry name" value="Trans_reg_C"/>
    <property type="match status" value="1"/>
</dbReference>
<dbReference type="InterPro" id="IPR027417">
    <property type="entry name" value="P-loop_NTPase"/>
</dbReference>
<dbReference type="Pfam" id="PF00931">
    <property type="entry name" value="NB-ARC"/>
    <property type="match status" value="1"/>
</dbReference>
<dbReference type="Proteomes" id="UP000249419">
    <property type="component" value="Unassembled WGS sequence"/>
</dbReference>
<dbReference type="CDD" id="cd15831">
    <property type="entry name" value="BTAD"/>
    <property type="match status" value="1"/>
</dbReference>
<evidence type="ECO:0000259" key="7">
    <source>
        <dbReference type="PROSITE" id="PS51755"/>
    </source>
</evidence>
<dbReference type="SUPFAM" id="SSF46894">
    <property type="entry name" value="C-terminal effector domain of the bipartite response regulators"/>
    <property type="match status" value="1"/>
</dbReference>
<accession>A0A328NDS5</accession>
<feature type="DNA-binding region" description="OmpR/PhoB-type" evidence="6">
    <location>
        <begin position="1"/>
        <end position="94"/>
    </location>
</feature>
<evidence type="ECO:0000256" key="2">
    <source>
        <dbReference type="ARBA" id="ARBA00023015"/>
    </source>
</evidence>
<comment type="caution">
    <text evidence="8">The sequence shown here is derived from an EMBL/GenBank/DDBJ whole genome shotgun (WGS) entry which is preliminary data.</text>
</comment>
<evidence type="ECO:0000256" key="1">
    <source>
        <dbReference type="ARBA" id="ARBA00005820"/>
    </source>
</evidence>
<dbReference type="InterPro" id="IPR051677">
    <property type="entry name" value="AfsR-DnrI-RedD_regulator"/>
</dbReference>
<proteinExistence type="inferred from homology"/>
<dbReference type="SMART" id="SM01043">
    <property type="entry name" value="BTAD"/>
    <property type="match status" value="1"/>
</dbReference>
<organism evidence="8 9">
    <name type="scientific">Micromonospora saelicesensis</name>
    <dbReference type="NCBI Taxonomy" id="285676"/>
    <lineage>
        <taxon>Bacteria</taxon>
        <taxon>Bacillati</taxon>
        <taxon>Actinomycetota</taxon>
        <taxon>Actinomycetes</taxon>
        <taxon>Micromonosporales</taxon>
        <taxon>Micromonosporaceae</taxon>
        <taxon>Micromonospora</taxon>
    </lineage>
</organism>
<dbReference type="InterPro" id="IPR002182">
    <property type="entry name" value="NB-ARC"/>
</dbReference>
<evidence type="ECO:0000313" key="9">
    <source>
        <dbReference type="Proteomes" id="UP000249419"/>
    </source>
</evidence>
<dbReference type="GO" id="GO:0000160">
    <property type="term" value="P:phosphorelay signal transduction system"/>
    <property type="evidence" value="ECO:0007669"/>
    <property type="project" value="InterPro"/>
</dbReference>
<keyword evidence="3 6" id="KW-0238">DNA-binding</keyword>
<dbReference type="InterPro" id="IPR005158">
    <property type="entry name" value="BTAD"/>
</dbReference>
<dbReference type="Pfam" id="PF03704">
    <property type="entry name" value="BTAD"/>
    <property type="match status" value="1"/>
</dbReference>
<evidence type="ECO:0000256" key="6">
    <source>
        <dbReference type="PROSITE-ProRule" id="PRU01091"/>
    </source>
</evidence>
<dbReference type="Pfam" id="PF00486">
    <property type="entry name" value="Trans_reg_C"/>
    <property type="match status" value="1"/>
</dbReference>
<dbReference type="GO" id="GO:0003677">
    <property type="term" value="F:DNA binding"/>
    <property type="evidence" value="ECO:0007669"/>
    <property type="project" value="UniProtKB-UniRule"/>
</dbReference>
<reference evidence="8 9" key="1">
    <citation type="submission" date="2018-03" db="EMBL/GenBank/DDBJ databases">
        <title>Defining the species Micromonospora saelicesensis and Micromonospora noduli under the framework of genomics.</title>
        <authorList>
            <person name="Riesco R."/>
            <person name="Trujillo M.E."/>
        </authorList>
    </citation>
    <scope>NUCLEOTIDE SEQUENCE [LARGE SCALE GENOMIC DNA]</scope>
    <source>
        <strain evidence="8 9">PSN13</strain>
    </source>
</reference>
<dbReference type="PANTHER" id="PTHR35807">
    <property type="entry name" value="TRANSCRIPTIONAL REGULATOR REDD-RELATED"/>
    <property type="match status" value="1"/>
</dbReference>
<name>A0A328NDS5_9ACTN</name>
<dbReference type="Gene3D" id="1.25.40.10">
    <property type="entry name" value="Tetratricopeptide repeat domain"/>
    <property type="match status" value="2"/>
</dbReference>
<keyword evidence="4" id="KW-0804">Transcription</keyword>